<dbReference type="InterPro" id="IPR012334">
    <property type="entry name" value="Pectin_lyas_fold"/>
</dbReference>
<dbReference type="InterPro" id="IPR011050">
    <property type="entry name" value="Pectin_lyase_fold/virulence"/>
</dbReference>
<dbReference type="GO" id="GO:0045490">
    <property type="term" value="P:pectin catabolic process"/>
    <property type="evidence" value="ECO:0007669"/>
    <property type="project" value="UniProtKB-UniPathway"/>
</dbReference>
<organism evidence="3 4">
    <name type="scientific">Trifolium subterraneum</name>
    <name type="common">Subterranean clover</name>
    <dbReference type="NCBI Taxonomy" id="3900"/>
    <lineage>
        <taxon>Eukaryota</taxon>
        <taxon>Viridiplantae</taxon>
        <taxon>Streptophyta</taxon>
        <taxon>Embryophyta</taxon>
        <taxon>Tracheophyta</taxon>
        <taxon>Spermatophyta</taxon>
        <taxon>Magnoliopsida</taxon>
        <taxon>eudicotyledons</taxon>
        <taxon>Gunneridae</taxon>
        <taxon>Pentapetalae</taxon>
        <taxon>rosids</taxon>
        <taxon>fabids</taxon>
        <taxon>Fabales</taxon>
        <taxon>Fabaceae</taxon>
        <taxon>Papilionoideae</taxon>
        <taxon>50 kb inversion clade</taxon>
        <taxon>NPAAA clade</taxon>
        <taxon>Hologalegina</taxon>
        <taxon>IRL clade</taxon>
        <taxon>Trifolieae</taxon>
        <taxon>Trifolium</taxon>
    </lineage>
</organism>
<comment type="subcellular location">
    <subcellularLocation>
        <location evidence="1">Secreted</location>
        <location evidence="1">Cell wall</location>
    </subcellularLocation>
</comment>
<name>A0A2Z6P9L3_TRISU</name>
<keyword evidence="2" id="KW-0964">Secreted</keyword>
<evidence type="ECO:0000313" key="4">
    <source>
        <dbReference type="Proteomes" id="UP000242715"/>
    </source>
</evidence>
<dbReference type="OrthoDB" id="2019149at2759"/>
<accession>A0A2Z6P9L3</accession>
<proteinExistence type="predicted"/>
<evidence type="ECO:0000256" key="2">
    <source>
        <dbReference type="ARBA" id="ARBA00022512"/>
    </source>
</evidence>
<dbReference type="UniPathway" id="UPA00545">
    <property type="reaction ID" value="UER00823"/>
</dbReference>
<dbReference type="AlphaFoldDB" id="A0A2Z6P9L3"/>
<evidence type="ECO:0000313" key="3">
    <source>
        <dbReference type="EMBL" id="GAU45065.1"/>
    </source>
</evidence>
<dbReference type="EMBL" id="DF974096">
    <property type="protein sequence ID" value="GAU45065.1"/>
    <property type="molecule type" value="Genomic_DNA"/>
</dbReference>
<dbReference type="Proteomes" id="UP000242715">
    <property type="component" value="Unassembled WGS sequence"/>
</dbReference>
<keyword evidence="2" id="KW-0134">Cell wall</keyword>
<dbReference type="SUPFAM" id="SSF51126">
    <property type="entry name" value="Pectin lyase-like"/>
    <property type="match status" value="1"/>
</dbReference>
<sequence length="62" mass="6730">MEAIFKGKFGNTGPGANSQVRVKWSKGLISKDETTKFTAQLWLQANTWLSTTGIPFSPGLEG</sequence>
<evidence type="ECO:0000256" key="1">
    <source>
        <dbReference type="ARBA" id="ARBA00004191"/>
    </source>
</evidence>
<protein>
    <submittedName>
        <fullName evidence="3">Uncharacterized protein</fullName>
    </submittedName>
</protein>
<keyword evidence="4" id="KW-1185">Reference proteome</keyword>
<reference evidence="4" key="1">
    <citation type="journal article" date="2017" name="Front. Plant Sci.">
        <title>Climate Clever Clovers: New Paradigm to Reduce the Environmental Footprint of Ruminants by Breeding Low Methanogenic Forages Utilizing Haplotype Variation.</title>
        <authorList>
            <person name="Kaur P."/>
            <person name="Appels R."/>
            <person name="Bayer P.E."/>
            <person name="Keeble-Gagnere G."/>
            <person name="Wang J."/>
            <person name="Hirakawa H."/>
            <person name="Shirasawa K."/>
            <person name="Vercoe P."/>
            <person name="Stefanova K."/>
            <person name="Durmic Z."/>
            <person name="Nichols P."/>
            <person name="Revell C."/>
            <person name="Isobe S.N."/>
            <person name="Edwards D."/>
            <person name="Erskine W."/>
        </authorList>
    </citation>
    <scope>NUCLEOTIDE SEQUENCE [LARGE SCALE GENOMIC DNA]</scope>
    <source>
        <strain evidence="4">cv. Daliak</strain>
    </source>
</reference>
<dbReference type="Gene3D" id="2.160.20.10">
    <property type="entry name" value="Single-stranded right-handed beta-helix, Pectin lyase-like"/>
    <property type="match status" value="1"/>
</dbReference>
<gene>
    <name evidence="3" type="ORF">TSUD_198530</name>
</gene>